<feature type="region of interest" description="Disordered" evidence="5">
    <location>
        <begin position="1"/>
        <end position="72"/>
    </location>
</feature>
<dbReference type="InterPro" id="IPR036855">
    <property type="entry name" value="Znf_CCCH_sf"/>
</dbReference>
<gene>
    <name evidence="7" type="ORF">CALCODRAFT_504495</name>
</gene>
<evidence type="ECO:0000256" key="4">
    <source>
        <dbReference type="PROSITE-ProRule" id="PRU00723"/>
    </source>
</evidence>
<evidence type="ECO:0000256" key="5">
    <source>
        <dbReference type="SAM" id="MobiDB-lite"/>
    </source>
</evidence>
<proteinExistence type="predicted"/>
<reference evidence="7 8" key="1">
    <citation type="journal article" date="2016" name="Mol. Biol. Evol.">
        <title>Comparative Genomics of Early-Diverging Mushroom-Forming Fungi Provides Insights into the Origins of Lignocellulose Decay Capabilities.</title>
        <authorList>
            <person name="Nagy L.G."/>
            <person name="Riley R."/>
            <person name="Tritt A."/>
            <person name="Adam C."/>
            <person name="Daum C."/>
            <person name="Floudas D."/>
            <person name="Sun H."/>
            <person name="Yadav J.S."/>
            <person name="Pangilinan J."/>
            <person name="Larsson K.H."/>
            <person name="Matsuura K."/>
            <person name="Barry K."/>
            <person name="Labutti K."/>
            <person name="Kuo R."/>
            <person name="Ohm R.A."/>
            <person name="Bhattacharya S.S."/>
            <person name="Shirouzu T."/>
            <person name="Yoshinaga Y."/>
            <person name="Martin F.M."/>
            <person name="Grigoriev I.V."/>
            <person name="Hibbett D.S."/>
        </authorList>
    </citation>
    <scope>NUCLEOTIDE SEQUENCE [LARGE SCALE GENOMIC DNA]</scope>
    <source>
        <strain evidence="7 8">HHB12733</strain>
    </source>
</reference>
<name>A0A165CDJ0_9BASI</name>
<dbReference type="AlphaFoldDB" id="A0A165CDJ0"/>
<protein>
    <recommendedName>
        <fullName evidence="6">C3H1-type domain-containing protein</fullName>
    </recommendedName>
</protein>
<organism evidence="7 8">
    <name type="scientific">Calocera cornea HHB12733</name>
    <dbReference type="NCBI Taxonomy" id="1353952"/>
    <lineage>
        <taxon>Eukaryota</taxon>
        <taxon>Fungi</taxon>
        <taxon>Dikarya</taxon>
        <taxon>Basidiomycota</taxon>
        <taxon>Agaricomycotina</taxon>
        <taxon>Dacrymycetes</taxon>
        <taxon>Dacrymycetales</taxon>
        <taxon>Dacrymycetaceae</taxon>
        <taxon>Calocera</taxon>
    </lineage>
</organism>
<evidence type="ECO:0000313" key="8">
    <source>
        <dbReference type="Proteomes" id="UP000076842"/>
    </source>
</evidence>
<keyword evidence="3 4" id="KW-0862">Zinc</keyword>
<dbReference type="InterPro" id="IPR000571">
    <property type="entry name" value="Znf_CCCH"/>
</dbReference>
<evidence type="ECO:0000259" key="6">
    <source>
        <dbReference type="PROSITE" id="PS50103"/>
    </source>
</evidence>
<evidence type="ECO:0000256" key="2">
    <source>
        <dbReference type="ARBA" id="ARBA00022771"/>
    </source>
</evidence>
<evidence type="ECO:0000256" key="3">
    <source>
        <dbReference type="ARBA" id="ARBA00022833"/>
    </source>
</evidence>
<keyword evidence="1 4" id="KW-0479">Metal-binding</keyword>
<feature type="region of interest" description="Disordered" evidence="5">
    <location>
        <begin position="203"/>
        <end position="246"/>
    </location>
</feature>
<accession>A0A165CDJ0</accession>
<feature type="compositionally biased region" description="Polar residues" evidence="5">
    <location>
        <begin position="47"/>
        <end position="70"/>
    </location>
</feature>
<feature type="zinc finger region" description="C3H1-type" evidence="4">
    <location>
        <begin position="427"/>
        <end position="455"/>
    </location>
</feature>
<dbReference type="PROSITE" id="PS50103">
    <property type="entry name" value="ZF_C3H1"/>
    <property type="match status" value="1"/>
</dbReference>
<feature type="region of interest" description="Disordered" evidence="5">
    <location>
        <begin position="154"/>
        <end position="190"/>
    </location>
</feature>
<dbReference type="GO" id="GO:0008270">
    <property type="term" value="F:zinc ion binding"/>
    <property type="evidence" value="ECO:0007669"/>
    <property type="project" value="UniProtKB-KW"/>
</dbReference>
<dbReference type="Proteomes" id="UP000076842">
    <property type="component" value="Unassembled WGS sequence"/>
</dbReference>
<dbReference type="SUPFAM" id="SSF90229">
    <property type="entry name" value="CCCH zinc finger"/>
    <property type="match status" value="1"/>
</dbReference>
<feature type="compositionally biased region" description="Polar residues" evidence="5">
    <location>
        <begin position="104"/>
        <end position="127"/>
    </location>
</feature>
<sequence length="571" mass="60321">MSEELATATIDEAQGSTATKSPIHHDCDASPPEPPLATTENIHRCSGSPTRQGSSIQPILSLPRNETPSKSVWKGLPTTVLVPTTVDESEWPTLSGALPKPGRSSVTGSTVNRSQPAVFTSDTNPSTAGAHISSAMFQQRTVSDISADSVGVAGSAPFTRTTPPALRLSTGSEDEQPPIPPLGDIEAMQDSIPKPIPVVELAERRPPTRSPPRPTQAGTSHDLRRGPLSPRSPASSSGPRSPMAATTWTNFTANPAAPRAFSTPASPATGHQMLQSYTPPMMPGAPFLAYVVPALGAPGMSTGFVVHPYQPSPCTSSSAFNPPIPGPATPPNANRDTYVYVKNRRAGRVVRERRQRREERRALELAASANGFIAPSAPAQSAPPAHGRRRSLSMNNAVPPGMNVSDSWTSLTEFDPAAPYAGMALAASTDGVCAHFLQNGWCPRGQYCYLRHVESQESADRRRRMIGTDGPCAEFMYIGRCSHSRCQLVAMKPSPPLSSPLLLDGTESSASDYTSSPNTSMLEAHILRVIEKMERSEAPDCTVSAGGAADAIAVGDGGEVDPEEDGIQLCS</sequence>
<keyword evidence="2 4" id="KW-0863">Zinc-finger</keyword>
<feature type="compositionally biased region" description="Low complexity" evidence="5">
    <location>
        <begin position="226"/>
        <end position="242"/>
    </location>
</feature>
<feature type="region of interest" description="Disordered" evidence="5">
    <location>
        <begin position="88"/>
        <end position="127"/>
    </location>
</feature>
<keyword evidence="8" id="KW-1185">Reference proteome</keyword>
<dbReference type="Gene3D" id="3.30.1370.210">
    <property type="match status" value="1"/>
</dbReference>
<dbReference type="EMBL" id="KV424156">
    <property type="protein sequence ID" value="KZT50625.1"/>
    <property type="molecule type" value="Genomic_DNA"/>
</dbReference>
<feature type="domain" description="C3H1-type" evidence="6">
    <location>
        <begin position="427"/>
        <end position="455"/>
    </location>
</feature>
<evidence type="ECO:0000313" key="7">
    <source>
        <dbReference type="EMBL" id="KZT50625.1"/>
    </source>
</evidence>
<dbReference type="InParanoid" id="A0A165CDJ0"/>
<evidence type="ECO:0000256" key="1">
    <source>
        <dbReference type="ARBA" id="ARBA00022723"/>
    </source>
</evidence>